<organism evidence="2 3">
    <name type="scientific">Candidatus Aquicultor primus</name>
    <dbReference type="NCBI Taxonomy" id="1797195"/>
    <lineage>
        <taxon>Bacteria</taxon>
        <taxon>Bacillati</taxon>
        <taxon>Actinomycetota</taxon>
        <taxon>Candidatus Aquicultoria</taxon>
        <taxon>Candidatus Aquicultorales</taxon>
        <taxon>Candidatus Aquicultoraceae</taxon>
        <taxon>Candidatus Aquicultor</taxon>
    </lineage>
</organism>
<dbReference type="InterPro" id="IPR009081">
    <property type="entry name" value="PP-bd_ACP"/>
</dbReference>
<evidence type="ECO:0000313" key="2">
    <source>
        <dbReference type="EMBL" id="OFW33888.1"/>
    </source>
</evidence>
<gene>
    <name evidence="2" type="ORF">A2074_02810</name>
</gene>
<dbReference type="SUPFAM" id="SSF47336">
    <property type="entry name" value="ACP-like"/>
    <property type="match status" value="1"/>
</dbReference>
<feature type="domain" description="Carrier" evidence="1">
    <location>
        <begin position="8"/>
        <end position="62"/>
    </location>
</feature>
<dbReference type="EMBL" id="MELI01000057">
    <property type="protein sequence ID" value="OFW33888.1"/>
    <property type="molecule type" value="Genomic_DNA"/>
</dbReference>
<reference evidence="2 3" key="1">
    <citation type="journal article" date="2016" name="Nat. Commun.">
        <title>Thousands of microbial genomes shed light on interconnected biogeochemical processes in an aquifer system.</title>
        <authorList>
            <person name="Anantharaman K."/>
            <person name="Brown C.T."/>
            <person name="Hug L.A."/>
            <person name="Sharon I."/>
            <person name="Castelle C.J."/>
            <person name="Probst A.J."/>
            <person name="Thomas B.C."/>
            <person name="Singh A."/>
            <person name="Wilkins M.J."/>
            <person name="Karaoz U."/>
            <person name="Brodie E.L."/>
            <person name="Williams K.H."/>
            <person name="Hubbard S.S."/>
            <person name="Banfield J.F."/>
        </authorList>
    </citation>
    <scope>NUCLEOTIDE SEQUENCE [LARGE SCALE GENOMIC DNA]</scope>
</reference>
<dbReference type="Proteomes" id="UP000178086">
    <property type="component" value="Unassembled WGS sequence"/>
</dbReference>
<sequence>MDEIEKKLAVLLVPVLGANSPDEIRPELSLVEDLGAESLDFVEITYLVKREFKVELKIGAIVSGATSMNPEELFVDGALTEAGAATINAKLPASGGRFKAGMTKADIFSALTVADLAALIRLKLQEKGEQNV</sequence>
<dbReference type="Pfam" id="PF00550">
    <property type="entry name" value="PP-binding"/>
    <property type="match status" value="1"/>
</dbReference>
<dbReference type="Gene3D" id="1.10.1200.10">
    <property type="entry name" value="ACP-like"/>
    <property type="match status" value="1"/>
</dbReference>
<comment type="caution">
    <text evidence="2">The sequence shown here is derived from an EMBL/GenBank/DDBJ whole genome shotgun (WGS) entry which is preliminary data.</text>
</comment>
<protein>
    <recommendedName>
        <fullName evidence="1">Carrier domain-containing protein</fullName>
    </recommendedName>
</protein>
<dbReference type="InterPro" id="IPR036736">
    <property type="entry name" value="ACP-like_sf"/>
</dbReference>
<evidence type="ECO:0000313" key="3">
    <source>
        <dbReference type="Proteomes" id="UP000178086"/>
    </source>
</evidence>
<dbReference type="AlphaFoldDB" id="A0A1F2ULM3"/>
<name>A0A1F2ULM3_9ACTN</name>
<accession>A0A1F2ULM3</accession>
<proteinExistence type="predicted"/>
<evidence type="ECO:0000259" key="1">
    <source>
        <dbReference type="Pfam" id="PF00550"/>
    </source>
</evidence>